<accession>A0A244BAJ0</accession>
<comment type="caution">
    <text evidence="5">The sequence shown here is derived from an EMBL/GenBank/DDBJ whole genome shotgun (WGS) entry which is preliminary data.</text>
</comment>
<dbReference type="InterPro" id="IPR036629">
    <property type="entry name" value="YjbJ_sf"/>
</dbReference>
<dbReference type="EMBL" id="DABERK010000026">
    <property type="protein sequence ID" value="HAI5333981.1"/>
    <property type="molecule type" value="Genomic_DNA"/>
</dbReference>
<evidence type="ECO:0000256" key="1">
    <source>
        <dbReference type="SAM" id="Phobius"/>
    </source>
</evidence>
<reference evidence="5" key="2">
    <citation type="journal article" date="2018" name="Genome Biol.">
        <title>SKESA: strategic k-mer extension for scrupulous assemblies.</title>
        <authorList>
            <person name="Souvorov A."/>
            <person name="Agarwala R."/>
            <person name="Lipman D.J."/>
        </authorList>
    </citation>
    <scope>NUCLEOTIDE SEQUENCE [LARGE SCALE GENOMIC DNA]</scope>
    <source>
        <strain evidence="5">AMC_487</strain>
    </source>
</reference>
<evidence type="ECO:0000313" key="9">
    <source>
        <dbReference type="Proteomes" id="UP000272336"/>
    </source>
</evidence>
<dbReference type="AlphaFoldDB" id="A0A244BAJ0"/>
<feature type="domain" description="DUF883" evidence="2">
    <location>
        <begin position="57"/>
        <end position="82"/>
    </location>
</feature>
<feature type="transmembrane region" description="Helical" evidence="1">
    <location>
        <begin position="62"/>
        <end position="80"/>
    </location>
</feature>
<dbReference type="EMBL" id="AASVQO010000043">
    <property type="protein sequence ID" value="EFH3676673.1"/>
    <property type="molecule type" value="Genomic_DNA"/>
</dbReference>
<dbReference type="Proteomes" id="UP000534496">
    <property type="component" value="Unassembled WGS sequence"/>
</dbReference>
<name>A0A244BAJ0_ECOLX</name>
<gene>
    <name evidence="7" type="ORF">BK300_25400</name>
    <name evidence="6" type="ORF">D9D43_27895</name>
    <name evidence="4" type="ORF">F9461_26380</name>
    <name evidence="3" type="ORF">FGAF848_52180</name>
    <name evidence="5" type="ORF">HJQ60_004026</name>
</gene>
<proteinExistence type="predicted"/>
<protein>
    <submittedName>
        <fullName evidence="3">CsbD family protein</fullName>
    </submittedName>
    <submittedName>
        <fullName evidence="5">DUF883 family protein</fullName>
    </submittedName>
</protein>
<dbReference type="Proteomes" id="UP000184077">
    <property type="component" value="Unassembled WGS sequence"/>
</dbReference>
<reference evidence="5" key="4">
    <citation type="submission" date="2020-03" db="EMBL/GenBank/DDBJ databases">
        <authorList>
            <consortium name="NCBI Pathogen Detection Project"/>
        </authorList>
    </citation>
    <scope>NUCLEOTIDE SEQUENCE</scope>
    <source>
        <strain evidence="5">AMC_487</strain>
    </source>
</reference>
<dbReference type="EMBL" id="CAUZHL010000009">
    <property type="protein sequence ID" value="CAK1217674.1"/>
    <property type="molecule type" value="Genomic_DNA"/>
</dbReference>
<dbReference type="EMBL" id="MOHC01000066">
    <property type="protein sequence ID" value="OJN32482.1"/>
    <property type="molecule type" value="Genomic_DNA"/>
</dbReference>
<evidence type="ECO:0000313" key="4">
    <source>
        <dbReference type="EMBL" id="EFH3676673.1"/>
    </source>
</evidence>
<dbReference type="Pfam" id="PF19029">
    <property type="entry name" value="DUF883_C"/>
    <property type="match status" value="1"/>
</dbReference>
<evidence type="ECO:0000313" key="5">
    <source>
        <dbReference type="EMBL" id="HAI5333981.1"/>
    </source>
</evidence>
<reference evidence="3" key="5">
    <citation type="submission" date="2023-10" db="EMBL/GenBank/DDBJ databases">
        <authorList>
            <person name="Leclercq S."/>
        </authorList>
    </citation>
    <scope>NUCLEOTIDE SEQUENCE</scope>
    <source>
        <strain evidence="3">F848</strain>
    </source>
</reference>
<evidence type="ECO:0000313" key="3">
    <source>
        <dbReference type="EMBL" id="CAK1217674.1"/>
    </source>
</evidence>
<evidence type="ECO:0000313" key="6">
    <source>
        <dbReference type="EMBL" id="MGE17280.1"/>
    </source>
</evidence>
<keyword evidence="1" id="KW-0812">Transmembrane</keyword>
<evidence type="ECO:0000313" key="7">
    <source>
        <dbReference type="EMBL" id="OJN32482.1"/>
    </source>
</evidence>
<dbReference type="EMBL" id="RNLZ01000128">
    <property type="protein sequence ID" value="MGE17280.1"/>
    <property type="molecule type" value="Genomic_DNA"/>
</dbReference>
<keyword evidence="1" id="KW-1133">Transmembrane helix</keyword>
<evidence type="ECO:0000313" key="8">
    <source>
        <dbReference type="Proteomes" id="UP000184077"/>
    </source>
</evidence>
<dbReference type="Proteomes" id="UP001190091">
    <property type="component" value="Unassembled WGS sequence"/>
</dbReference>
<dbReference type="RefSeq" id="WP_000467268.1">
    <property type="nucleotide sequence ID" value="NZ_BFIP01000026.1"/>
</dbReference>
<dbReference type="Proteomes" id="UP000845800">
    <property type="component" value="Unassembled WGS sequence"/>
</dbReference>
<reference evidence="4 10" key="3">
    <citation type="submission" date="2019-12" db="EMBL/GenBank/DDBJ databases">
        <authorList>
            <consortium name="NARMS: The National Antimicrobial Resistance Monitoring System"/>
        </authorList>
    </citation>
    <scope>NUCLEOTIDE SEQUENCE [LARGE SCALE GENOMIC DNA]</scope>
    <source>
        <strain evidence="6 9">CVM N17EC0060</strain>
        <strain evidence="4 10">CVM N19EC0189</strain>
    </source>
</reference>
<evidence type="ECO:0000313" key="10">
    <source>
        <dbReference type="Proteomes" id="UP000534496"/>
    </source>
</evidence>
<evidence type="ECO:0000259" key="2">
    <source>
        <dbReference type="Pfam" id="PF19029"/>
    </source>
</evidence>
<sequence>MFGKVEDKAKEVAGEVQEKYGELTDNCGHQVKGAARKIAAQGGQAAQEAADVVRNNVENNPFAAISIAAGVGLLIGLLIGRK</sequence>
<organism evidence="5">
    <name type="scientific">Escherichia coli</name>
    <dbReference type="NCBI Taxonomy" id="562"/>
    <lineage>
        <taxon>Bacteria</taxon>
        <taxon>Pseudomonadati</taxon>
        <taxon>Pseudomonadota</taxon>
        <taxon>Gammaproteobacteria</taxon>
        <taxon>Enterobacterales</taxon>
        <taxon>Enterobacteriaceae</taxon>
        <taxon>Escherichia</taxon>
    </lineage>
</organism>
<reference evidence="7 8" key="1">
    <citation type="submission" date="2016-10" db="EMBL/GenBank/DDBJ databases">
        <title>Comprehensive resistome analysis reveals the prevalence of NDM and MCR-1 in Chinese poultry production.</title>
        <authorList>
            <person name="Wang Y."/>
            <person name="Zhang R."/>
            <person name="Li J."/>
            <person name="Wu Z."/>
            <person name="Wenjuan Y."/>
            <person name="Schwarz S."/>
            <person name="Tyrrell J."/>
            <person name="Zheng Y."/>
            <person name="Wang S."/>
            <person name="Shen Z."/>
            <person name="Liu Z."/>
            <person name="Lei L."/>
            <person name="Li M."/>
            <person name="Zhang Q."/>
            <person name="Wu C."/>
            <person name="Zhang Q."/>
            <person name="Wu Y."/>
            <person name="Walsh T."/>
            <person name="Shen J."/>
        </authorList>
    </citation>
    <scope>NUCLEOTIDE SEQUENCE [LARGE SCALE GENOMIC DNA]</scope>
    <source>
        <strain evidence="7 8">574</strain>
    </source>
</reference>
<dbReference type="Gene3D" id="1.10.1470.10">
    <property type="entry name" value="YjbJ"/>
    <property type="match status" value="1"/>
</dbReference>
<dbReference type="InterPro" id="IPR043605">
    <property type="entry name" value="DUF883_C"/>
</dbReference>
<dbReference type="SUPFAM" id="SSF69047">
    <property type="entry name" value="Hypothetical protein YjbJ"/>
    <property type="match status" value="1"/>
</dbReference>
<dbReference type="Proteomes" id="UP000272336">
    <property type="component" value="Unassembled WGS sequence"/>
</dbReference>
<keyword evidence="1" id="KW-0472">Membrane</keyword>